<evidence type="ECO:0000313" key="2">
    <source>
        <dbReference type="Proteomes" id="UP001291653"/>
    </source>
</evidence>
<proteinExistence type="predicted"/>
<name>A0ABQ5PBJ8_9ACTN</name>
<keyword evidence="2" id="KW-1185">Reference proteome</keyword>
<evidence type="ECO:0000313" key="1">
    <source>
        <dbReference type="EMBL" id="GLF99922.1"/>
    </source>
</evidence>
<dbReference type="Proteomes" id="UP001291653">
    <property type="component" value="Unassembled WGS sequence"/>
</dbReference>
<dbReference type="RefSeq" id="WP_323451847.1">
    <property type="nucleotide sequence ID" value="NZ_BSBI01000028.1"/>
</dbReference>
<organism evidence="1 2">
    <name type="scientific">Streptomyces yaizuensis</name>
    <dbReference type="NCBI Taxonomy" id="2989713"/>
    <lineage>
        <taxon>Bacteria</taxon>
        <taxon>Bacillati</taxon>
        <taxon>Actinomycetota</taxon>
        <taxon>Actinomycetes</taxon>
        <taxon>Kitasatosporales</taxon>
        <taxon>Streptomycetaceae</taxon>
        <taxon>Streptomyces</taxon>
    </lineage>
</organism>
<dbReference type="EMBL" id="BSBI01000028">
    <property type="protein sequence ID" value="GLF99922.1"/>
    <property type="molecule type" value="Genomic_DNA"/>
</dbReference>
<protein>
    <submittedName>
        <fullName evidence="1">Uncharacterized protein</fullName>
    </submittedName>
</protein>
<reference evidence="1 2" key="1">
    <citation type="submission" date="2022-10" db="EMBL/GenBank/DDBJ databases">
        <title>Draft genome sequence of Streptomyces sp. YSPA8.</title>
        <authorList>
            <person name="Moriuchi R."/>
            <person name="Dohra H."/>
            <person name="Yamamura H."/>
            <person name="Kodani S."/>
        </authorList>
    </citation>
    <scope>NUCLEOTIDE SEQUENCE [LARGE SCALE GENOMIC DNA]</scope>
    <source>
        <strain evidence="1 2">YSPA8</strain>
    </source>
</reference>
<accession>A0ABQ5PBJ8</accession>
<comment type="caution">
    <text evidence="1">The sequence shown here is derived from an EMBL/GenBank/DDBJ whole genome shotgun (WGS) entry which is preliminary data.</text>
</comment>
<gene>
    <name evidence="1" type="ORF">SYYSPA8_36515</name>
</gene>
<sequence>MTVLIAEISAPLLASAPPLDVMEYERIVCGQCDRQSRFFDDGHDGHDEAQGAGWHVLDRDECGCSILCRDCADEWCGYRDTSPRLFGMRIV</sequence>